<dbReference type="STRING" id="995034.SAMN05216219_2942"/>
<dbReference type="AlphaFoldDB" id="A0A1I5DI36"/>
<evidence type="ECO:0008006" key="3">
    <source>
        <dbReference type="Google" id="ProtNLM"/>
    </source>
</evidence>
<name>A0A1I5DI36_9MICO</name>
<accession>A0A1I5DI36</accession>
<dbReference type="OrthoDB" id="162563at2"/>
<protein>
    <recommendedName>
        <fullName evidence="3">DUF2255 family protein</fullName>
    </recommendedName>
</protein>
<evidence type="ECO:0000313" key="1">
    <source>
        <dbReference type="EMBL" id="SFN98924.1"/>
    </source>
</evidence>
<evidence type="ECO:0000313" key="2">
    <source>
        <dbReference type="Proteomes" id="UP000198867"/>
    </source>
</evidence>
<reference evidence="2" key="1">
    <citation type="submission" date="2016-10" db="EMBL/GenBank/DDBJ databases">
        <authorList>
            <person name="Varghese N."/>
            <person name="Submissions S."/>
        </authorList>
    </citation>
    <scope>NUCLEOTIDE SEQUENCE [LARGE SCALE GENOMIC DNA]</scope>
    <source>
        <strain evidence="2">CGMCC 1.11101</strain>
    </source>
</reference>
<gene>
    <name evidence="1" type="ORF">SAMN05216219_2942</name>
</gene>
<keyword evidence="2" id="KW-1185">Reference proteome</keyword>
<organism evidence="1 2">
    <name type="scientific">Mycetocola miduiensis</name>
    <dbReference type="NCBI Taxonomy" id="995034"/>
    <lineage>
        <taxon>Bacteria</taxon>
        <taxon>Bacillati</taxon>
        <taxon>Actinomycetota</taxon>
        <taxon>Actinomycetes</taxon>
        <taxon>Micrococcales</taxon>
        <taxon>Microbacteriaceae</taxon>
        <taxon>Mycetocola</taxon>
    </lineage>
</organism>
<proteinExistence type="predicted"/>
<dbReference type="EMBL" id="FOVM01000009">
    <property type="protein sequence ID" value="SFN98924.1"/>
    <property type="molecule type" value="Genomic_DNA"/>
</dbReference>
<dbReference type="Proteomes" id="UP000198867">
    <property type="component" value="Unassembled WGS sequence"/>
</dbReference>
<sequence>MIPTTTWTSDELSLVGAAEELQIASTRKDGTLRPPVTIWVVRVGNDIYVRSAYGPGNPWFVRAKASGTGRIRAGGVEKDVVFTDADASVFGDIDAAYHVKYDQFGAGIVGTVVGPRAAETTIKLQPRAAG</sequence>
<dbReference type="InterPro" id="IPR016888">
    <property type="entry name" value="UCP028498"/>
</dbReference>
<dbReference type="Pfam" id="PF10012">
    <property type="entry name" value="DUF2255"/>
    <property type="match status" value="1"/>
</dbReference>